<keyword evidence="3 6" id="KW-0560">Oxidoreductase</keyword>
<dbReference type="EMBL" id="JADGKB010000002">
    <property type="protein sequence ID" value="KAJ3262357.1"/>
    <property type="molecule type" value="Genomic_DNA"/>
</dbReference>
<dbReference type="AlphaFoldDB" id="A0AAD5UMN7"/>
<dbReference type="Gene3D" id="3.40.30.10">
    <property type="entry name" value="Glutaredoxin"/>
    <property type="match status" value="1"/>
</dbReference>
<dbReference type="InterPro" id="IPR036249">
    <property type="entry name" value="Thioredoxin-like_sf"/>
</dbReference>
<dbReference type="Proteomes" id="UP001210925">
    <property type="component" value="Unassembled WGS sequence"/>
</dbReference>
<dbReference type="CDD" id="cd00340">
    <property type="entry name" value="GSH_Peroxidase"/>
    <property type="match status" value="1"/>
</dbReference>
<evidence type="ECO:0000256" key="6">
    <source>
        <dbReference type="RuleBase" id="RU000499"/>
    </source>
</evidence>
<evidence type="ECO:0000256" key="1">
    <source>
        <dbReference type="ARBA" id="ARBA00006926"/>
    </source>
</evidence>
<dbReference type="PANTHER" id="PTHR11592:SF78">
    <property type="entry name" value="GLUTATHIONE PEROXIDASE"/>
    <property type="match status" value="1"/>
</dbReference>
<reference evidence="8" key="1">
    <citation type="submission" date="2020-05" db="EMBL/GenBank/DDBJ databases">
        <title>Phylogenomic resolution of chytrid fungi.</title>
        <authorList>
            <person name="Stajich J.E."/>
            <person name="Amses K."/>
            <person name="Simmons R."/>
            <person name="Seto K."/>
            <person name="Myers J."/>
            <person name="Bonds A."/>
            <person name="Quandt C.A."/>
            <person name="Barry K."/>
            <person name="Liu P."/>
            <person name="Grigoriev I."/>
            <person name="Longcore J.E."/>
            <person name="James T.Y."/>
        </authorList>
    </citation>
    <scope>NUCLEOTIDE SEQUENCE</scope>
    <source>
        <strain evidence="8">PLAUS21</strain>
    </source>
</reference>
<comment type="caution">
    <text evidence="8">The sequence shown here is derived from an EMBL/GenBank/DDBJ whole genome shotgun (WGS) entry which is preliminary data.</text>
</comment>
<evidence type="ECO:0000256" key="5">
    <source>
        <dbReference type="PIRSR" id="PIRSR000303-1"/>
    </source>
</evidence>
<evidence type="ECO:0000256" key="2">
    <source>
        <dbReference type="ARBA" id="ARBA00022559"/>
    </source>
</evidence>
<dbReference type="Pfam" id="PF00255">
    <property type="entry name" value="GSHPx"/>
    <property type="match status" value="1"/>
</dbReference>
<sequence>MSEIYNFKVKDLFQRDYDLAALKDKVVVVFNTASKCGFTPQLEDFEKLYKKHKDNGLFANQEPGNAEDIIEVCERNYGVTFPVMEKIDVNGDNAHPLFEYLKKEKPGILGLKRIKWNFEKFLIDKQGNVVNRYSSMVKPFDIEPDILKLME</sequence>
<dbReference type="PANTHER" id="PTHR11592">
    <property type="entry name" value="GLUTATHIONE PEROXIDASE"/>
    <property type="match status" value="1"/>
</dbReference>
<comment type="similarity">
    <text evidence="1 6">Belongs to the glutathione peroxidase family.</text>
</comment>
<name>A0AAD5UMN7_9FUNG</name>
<organism evidence="8 9">
    <name type="scientific">Boothiomyces macroporosus</name>
    <dbReference type="NCBI Taxonomy" id="261099"/>
    <lineage>
        <taxon>Eukaryota</taxon>
        <taxon>Fungi</taxon>
        <taxon>Fungi incertae sedis</taxon>
        <taxon>Chytridiomycota</taxon>
        <taxon>Chytridiomycota incertae sedis</taxon>
        <taxon>Chytridiomycetes</taxon>
        <taxon>Rhizophydiales</taxon>
        <taxon>Terramycetaceae</taxon>
        <taxon>Boothiomyces</taxon>
    </lineage>
</organism>
<evidence type="ECO:0000256" key="4">
    <source>
        <dbReference type="ARBA" id="ARBA00049091"/>
    </source>
</evidence>
<dbReference type="GO" id="GO:0034599">
    <property type="term" value="P:cellular response to oxidative stress"/>
    <property type="evidence" value="ECO:0007669"/>
    <property type="project" value="TreeGrafter"/>
</dbReference>
<dbReference type="PROSITE" id="PS00460">
    <property type="entry name" value="GLUTATHIONE_PEROXID_1"/>
    <property type="match status" value="1"/>
</dbReference>
<evidence type="ECO:0000313" key="9">
    <source>
        <dbReference type="Proteomes" id="UP001210925"/>
    </source>
</evidence>
<dbReference type="EMBL" id="JADGKB010000002">
    <property type="protein sequence ID" value="KAJ3262383.1"/>
    <property type="molecule type" value="Genomic_DNA"/>
</dbReference>
<comment type="catalytic activity">
    <reaction evidence="4">
        <text>a hydroperoxide + [thioredoxin]-dithiol = an alcohol + [thioredoxin]-disulfide + H2O</text>
        <dbReference type="Rhea" id="RHEA:62620"/>
        <dbReference type="Rhea" id="RHEA-COMP:10698"/>
        <dbReference type="Rhea" id="RHEA-COMP:10700"/>
        <dbReference type="ChEBI" id="CHEBI:15377"/>
        <dbReference type="ChEBI" id="CHEBI:29950"/>
        <dbReference type="ChEBI" id="CHEBI:30879"/>
        <dbReference type="ChEBI" id="CHEBI:35924"/>
        <dbReference type="ChEBI" id="CHEBI:50058"/>
        <dbReference type="EC" id="1.11.1.24"/>
    </reaction>
</comment>
<evidence type="ECO:0000313" key="8">
    <source>
        <dbReference type="EMBL" id="KAJ3262383.1"/>
    </source>
</evidence>
<keyword evidence="9" id="KW-1185">Reference proteome</keyword>
<proteinExistence type="inferred from homology"/>
<gene>
    <name evidence="7" type="ORF">HK103_002772</name>
    <name evidence="8" type="ORF">HK103_002799</name>
</gene>
<dbReference type="PIRSF" id="PIRSF000303">
    <property type="entry name" value="Glutathion_perox"/>
    <property type="match status" value="1"/>
</dbReference>
<dbReference type="InterPro" id="IPR000889">
    <property type="entry name" value="Glutathione_peroxidase"/>
</dbReference>
<dbReference type="SUPFAM" id="SSF52833">
    <property type="entry name" value="Thioredoxin-like"/>
    <property type="match status" value="1"/>
</dbReference>
<dbReference type="PROSITE" id="PS51355">
    <property type="entry name" value="GLUTATHIONE_PEROXID_3"/>
    <property type="match status" value="1"/>
</dbReference>
<keyword evidence="2 6" id="KW-0575">Peroxidase</keyword>
<feature type="active site" evidence="5">
    <location>
        <position position="36"/>
    </location>
</feature>
<dbReference type="GO" id="GO:0140824">
    <property type="term" value="F:thioredoxin-dependent peroxiredoxin activity"/>
    <property type="evidence" value="ECO:0007669"/>
    <property type="project" value="UniProtKB-EC"/>
</dbReference>
<dbReference type="PRINTS" id="PR01011">
    <property type="entry name" value="GLUTPROXDASE"/>
</dbReference>
<protein>
    <recommendedName>
        <fullName evidence="6">Glutathione peroxidase</fullName>
    </recommendedName>
</protein>
<evidence type="ECO:0000256" key="3">
    <source>
        <dbReference type="ARBA" id="ARBA00023002"/>
    </source>
</evidence>
<evidence type="ECO:0000313" key="7">
    <source>
        <dbReference type="EMBL" id="KAJ3262357.1"/>
    </source>
</evidence>
<dbReference type="InterPro" id="IPR029759">
    <property type="entry name" value="GPX_AS"/>
</dbReference>
<accession>A0AAD5UMN7</accession>